<keyword evidence="2" id="KW-0285">Flavoprotein</keyword>
<dbReference type="InterPro" id="IPR028202">
    <property type="entry name" value="Reductase_C"/>
</dbReference>
<keyword evidence="4" id="KW-0560">Oxidoreductase</keyword>
<evidence type="ECO:0000256" key="4">
    <source>
        <dbReference type="ARBA" id="ARBA00023002"/>
    </source>
</evidence>
<dbReference type="AlphaFoldDB" id="A0A1E3RXN0"/>
<keyword evidence="8" id="KW-1185">Reference proteome</keyword>
<protein>
    <submittedName>
        <fullName evidence="7">Pyridine nucleotide-disulfide oxidoreductase</fullName>
    </submittedName>
</protein>
<evidence type="ECO:0000256" key="2">
    <source>
        <dbReference type="ARBA" id="ARBA00022630"/>
    </source>
</evidence>
<dbReference type="InterPro" id="IPR050446">
    <property type="entry name" value="FAD-oxidoreductase/Apoptosis"/>
</dbReference>
<dbReference type="InterPro" id="IPR023753">
    <property type="entry name" value="FAD/NAD-binding_dom"/>
</dbReference>
<evidence type="ECO:0000256" key="3">
    <source>
        <dbReference type="ARBA" id="ARBA00022827"/>
    </source>
</evidence>
<proteinExistence type="predicted"/>
<dbReference type="SUPFAM" id="SSF55424">
    <property type="entry name" value="FAD/NAD-linked reductases, dimerisation (C-terminal) domain"/>
    <property type="match status" value="1"/>
</dbReference>
<sequence length="408" mass="43532">MPPDAGLKKVVVVGAGVAGAMAAQTLRVEGYDGELTWVGAERCAPYHRPALSKKLLTGDVHRAGIDMAPQNEFDARVLRGARAIGIDMASRTVGVRDGDRERAFEFDGLVIASGADVRRWPGGPVPDGVLTLRTVDDCLAIRSKLGRRSRVVVIGGGFIGTEVAASLRSLGLKVTLISRADALLQGAVGAEMGNFWTDLHRSHGVDVRVGVDVAGFVGDGHVKAVRLSDNSKVKADLVLIGLGVEPVTDWLWGSGIKVDQRDKGVVCDATGAAEGTTGVVAAGDVARWWHPLYREHLRIEHWDHASRQGITAARNLLAGPEDAQQYDAVPYFWSDQYDVKLQLVGVPTGYDTVTVVEGDMRAGEFVAAYGKDGRTIAVLGTVADQVKDYREAITDGAGFPPRLQKQPA</sequence>
<dbReference type="InterPro" id="IPR036188">
    <property type="entry name" value="FAD/NAD-bd_sf"/>
</dbReference>
<dbReference type="GO" id="GO:0005737">
    <property type="term" value="C:cytoplasm"/>
    <property type="evidence" value="ECO:0007669"/>
    <property type="project" value="TreeGrafter"/>
</dbReference>
<dbReference type="PRINTS" id="PR00368">
    <property type="entry name" value="FADPNR"/>
</dbReference>
<evidence type="ECO:0000313" key="8">
    <source>
        <dbReference type="Proteomes" id="UP000094243"/>
    </source>
</evidence>
<feature type="domain" description="FAD/NAD(P)-binding" evidence="5">
    <location>
        <begin position="8"/>
        <end position="309"/>
    </location>
</feature>
<dbReference type="GO" id="GO:0016651">
    <property type="term" value="F:oxidoreductase activity, acting on NAD(P)H"/>
    <property type="evidence" value="ECO:0007669"/>
    <property type="project" value="TreeGrafter"/>
</dbReference>
<dbReference type="SUPFAM" id="SSF51905">
    <property type="entry name" value="FAD/NAD(P)-binding domain"/>
    <property type="match status" value="2"/>
</dbReference>
<reference evidence="8" key="1">
    <citation type="submission" date="2016-09" db="EMBL/GenBank/DDBJ databases">
        <authorList>
            <person name="Greninger A.L."/>
            <person name="Jerome K.R."/>
            <person name="Mcnair B."/>
            <person name="Wallis C."/>
            <person name="Fang F."/>
        </authorList>
    </citation>
    <scope>NUCLEOTIDE SEQUENCE [LARGE SCALE GENOMIC DNA]</scope>
    <source>
        <strain evidence="8">M7</strain>
    </source>
</reference>
<dbReference type="RefSeq" id="WP_069405110.1">
    <property type="nucleotide sequence ID" value="NZ_MIGZ01000047.1"/>
</dbReference>
<evidence type="ECO:0000259" key="5">
    <source>
        <dbReference type="Pfam" id="PF07992"/>
    </source>
</evidence>
<dbReference type="Proteomes" id="UP000094243">
    <property type="component" value="Unassembled WGS sequence"/>
</dbReference>
<dbReference type="Pfam" id="PF14759">
    <property type="entry name" value="Reductase_C"/>
    <property type="match status" value="1"/>
</dbReference>
<organism evidence="7 8">
    <name type="scientific">Mycolicibacterium holsaticum</name>
    <dbReference type="NCBI Taxonomy" id="152142"/>
    <lineage>
        <taxon>Bacteria</taxon>
        <taxon>Bacillati</taxon>
        <taxon>Actinomycetota</taxon>
        <taxon>Actinomycetes</taxon>
        <taxon>Mycobacteriales</taxon>
        <taxon>Mycobacteriaceae</taxon>
        <taxon>Mycolicibacterium</taxon>
    </lineage>
</organism>
<dbReference type="InterPro" id="IPR016156">
    <property type="entry name" value="FAD/NAD-linked_Rdtase_dimer_sf"/>
</dbReference>
<dbReference type="PANTHER" id="PTHR43557:SF2">
    <property type="entry name" value="RIESKE DOMAIN-CONTAINING PROTEIN-RELATED"/>
    <property type="match status" value="1"/>
</dbReference>
<dbReference type="Gene3D" id="3.50.50.60">
    <property type="entry name" value="FAD/NAD(P)-binding domain"/>
    <property type="match status" value="2"/>
</dbReference>
<dbReference type="PANTHER" id="PTHR43557">
    <property type="entry name" value="APOPTOSIS-INDUCING FACTOR 1"/>
    <property type="match status" value="1"/>
</dbReference>
<evidence type="ECO:0000313" key="7">
    <source>
        <dbReference type="EMBL" id="ODQ94182.1"/>
    </source>
</evidence>
<keyword evidence="3" id="KW-0274">FAD</keyword>
<name>A0A1E3RXN0_9MYCO</name>
<feature type="domain" description="Reductase C-terminal" evidence="6">
    <location>
        <begin position="331"/>
        <end position="380"/>
    </location>
</feature>
<evidence type="ECO:0000256" key="1">
    <source>
        <dbReference type="ARBA" id="ARBA00001974"/>
    </source>
</evidence>
<dbReference type="Pfam" id="PF07992">
    <property type="entry name" value="Pyr_redox_2"/>
    <property type="match status" value="1"/>
</dbReference>
<dbReference type="OrthoDB" id="4213189at2"/>
<dbReference type="PRINTS" id="PR00411">
    <property type="entry name" value="PNDRDTASEI"/>
</dbReference>
<dbReference type="EMBL" id="MIGZ01000047">
    <property type="protein sequence ID" value="ODQ94182.1"/>
    <property type="molecule type" value="Genomic_DNA"/>
</dbReference>
<dbReference type="Gene3D" id="3.30.390.30">
    <property type="match status" value="1"/>
</dbReference>
<gene>
    <name evidence="7" type="ORF">BHQ17_10300</name>
</gene>
<accession>A0A1E3RXN0</accession>
<evidence type="ECO:0000259" key="6">
    <source>
        <dbReference type="Pfam" id="PF14759"/>
    </source>
</evidence>
<comment type="cofactor">
    <cofactor evidence="1">
        <name>FAD</name>
        <dbReference type="ChEBI" id="CHEBI:57692"/>
    </cofactor>
</comment>
<comment type="caution">
    <text evidence="7">The sequence shown here is derived from an EMBL/GenBank/DDBJ whole genome shotgun (WGS) entry which is preliminary data.</text>
</comment>